<name>A0A834A6W3_9CHIR</name>
<protein>
    <submittedName>
        <fullName evidence="1">Uncharacterized protein</fullName>
    </submittedName>
</protein>
<gene>
    <name evidence="1" type="ORF">HJG60_011090</name>
</gene>
<dbReference type="EMBL" id="JABVXQ010000006">
    <property type="protein sequence ID" value="KAF6104041.1"/>
    <property type="molecule type" value="Genomic_DNA"/>
</dbReference>
<proteinExistence type="predicted"/>
<evidence type="ECO:0000313" key="2">
    <source>
        <dbReference type="Proteomes" id="UP000664940"/>
    </source>
</evidence>
<organism evidence="1 2">
    <name type="scientific">Phyllostomus discolor</name>
    <name type="common">pale spear-nosed bat</name>
    <dbReference type="NCBI Taxonomy" id="89673"/>
    <lineage>
        <taxon>Eukaryota</taxon>
        <taxon>Metazoa</taxon>
        <taxon>Chordata</taxon>
        <taxon>Craniata</taxon>
        <taxon>Vertebrata</taxon>
        <taxon>Euteleostomi</taxon>
        <taxon>Mammalia</taxon>
        <taxon>Eutheria</taxon>
        <taxon>Laurasiatheria</taxon>
        <taxon>Chiroptera</taxon>
        <taxon>Yangochiroptera</taxon>
        <taxon>Phyllostomidae</taxon>
        <taxon>Phyllostominae</taxon>
        <taxon>Phyllostomus</taxon>
    </lineage>
</organism>
<evidence type="ECO:0000313" key="1">
    <source>
        <dbReference type="EMBL" id="KAF6104041.1"/>
    </source>
</evidence>
<dbReference type="Proteomes" id="UP000664940">
    <property type="component" value="Unassembled WGS sequence"/>
</dbReference>
<sequence length="209" mass="22714">MTQRLAGKGAGMSDCSLRCCTPPRLPREKTRSRPSGNLWFPGKCAAERQGVTPGFPGESMRPSFWEAVRRVNHPQGETPARVSGTSDNSAKSHSLHLNRLRLFANHVLSPPPPDPPMLPRKLWGPWLLCVASPKTPLDSGDGRLSPTSLQVLARARTTSAGSSRHRHSRGRPLPCGSPGGLLWLPQGAPASPFVCEGHTEEWRKTNVGR</sequence>
<reference evidence="1 2" key="1">
    <citation type="journal article" date="2020" name="Nature">
        <title>Six reference-quality genomes reveal evolution of bat adaptations.</title>
        <authorList>
            <person name="Jebb D."/>
            <person name="Huang Z."/>
            <person name="Pippel M."/>
            <person name="Hughes G.M."/>
            <person name="Lavrichenko K."/>
            <person name="Devanna P."/>
            <person name="Winkler S."/>
            <person name="Jermiin L.S."/>
            <person name="Skirmuntt E.C."/>
            <person name="Katzourakis A."/>
            <person name="Burkitt-Gray L."/>
            <person name="Ray D.A."/>
            <person name="Sullivan K.A.M."/>
            <person name="Roscito J.G."/>
            <person name="Kirilenko B.M."/>
            <person name="Davalos L.M."/>
            <person name="Corthals A.P."/>
            <person name="Power M.L."/>
            <person name="Jones G."/>
            <person name="Ransome R.D."/>
            <person name="Dechmann D.K.N."/>
            <person name="Locatelli A.G."/>
            <person name="Puechmaille S.J."/>
            <person name="Fedrigo O."/>
            <person name="Jarvis E.D."/>
            <person name="Hiller M."/>
            <person name="Vernes S.C."/>
            <person name="Myers E.W."/>
            <person name="Teeling E.C."/>
        </authorList>
    </citation>
    <scope>NUCLEOTIDE SEQUENCE [LARGE SCALE GENOMIC DNA]</scope>
    <source>
        <strain evidence="1">Bat1K_MPI-CBG_1</strain>
    </source>
</reference>
<dbReference type="AlphaFoldDB" id="A0A834A6W3"/>
<comment type="caution">
    <text evidence="1">The sequence shown here is derived from an EMBL/GenBank/DDBJ whole genome shotgun (WGS) entry which is preliminary data.</text>
</comment>
<accession>A0A834A6W3</accession>